<evidence type="ECO:0000313" key="3">
    <source>
        <dbReference type="Proteomes" id="UP001205861"/>
    </source>
</evidence>
<accession>A0ABT2BH61</accession>
<gene>
    <name evidence="2" type="ORF">NX773_06755</name>
</gene>
<organism evidence="2 3">
    <name type="scientific">Massilia solisilvae</name>
    <dbReference type="NCBI Taxonomy" id="1811225"/>
    <lineage>
        <taxon>Bacteria</taxon>
        <taxon>Pseudomonadati</taxon>
        <taxon>Pseudomonadota</taxon>
        <taxon>Betaproteobacteria</taxon>
        <taxon>Burkholderiales</taxon>
        <taxon>Oxalobacteraceae</taxon>
        <taxon>Telluria group</taxon>
        <taxon>Massilia</taxon>
    </lineage>
</organism>
<evidence type="ECO:0000256" key="1">
    <source>
        <dbReference type="SAM" id="SignalP"/>
    </source>
</evidence>
<feature type="chain" id="PRO_5046507741" description="Sn-glycerol-3-phosphate transporter" evidence="1">
    <location>
        <begin position="23"/>
        <end position="163"/>
    </location>
</feature>
<protein>
    <recommendedName>
        <fullName evidence="4">Sn-glycerol-3-phosphate transporter</fullName>
    </recommendedName>
</protein>
<name>A0ABT2BH61_9BURK</name>
<evidence type="ECO:0008006" key="4">
    <source>
        <dbReference type="Google" id="ProtNLM"/>
    </source>
</evidence>
<sequence length="163" mass="17672">MNRLLERGAAALLCILAPLAHAGEPFTAIEAEPKSEVWLDSGFLTGHFNRDKDLNGANRGLGAEYRFSGTASAAAGRFYNSDRAWSSYAGVIWQPLAVGPVRLGAALALFNGYPHMRDGGWFPAAVPTATVEYQRVGVNVGFVPSYKDRLYGGISVQLKLRLW</sequence>
<evidence type="ECO:0000313" key="2">
    <source>
        <dbReference type="EMBL" id="MCS0607858.1"/>
    </source>
</evidence>
<keyword evidence="3" id="KW-1185">Reference proteome</keyword>
<comment type="caution">
    <text evidence="2">The sequence shown here is derived from an EMBL/GenBank/DDBJ whole genome shotgun (WGS) entry which is preliminary data.</text>
</comment>
<dbReference type="EMBL" id="JANUGV010000001">
    <property type="protein sequence ID" value="MCS0607858.1"/>
    <property type="molecule type" value="Genomic_DNA"/>
</dbReference>
<proteinExistence type="predicted"/>
<keyword evidence="1" id="KW-0732">Signal</keyword>
<dbReference type="RefSeq" id="WP_258855544.1">
    <property type="nucleotide sequence ID" value="NZ_JANUGV010000001.1"/>
</dbReference>
<reference evidence="2 3" key="1">
    <citation type="submission" date="2022-08" db="EMBL/GenBank/DDBJ databases">
        <title>Reclassification of Massilia species as members of the genera Telluria, Duganella, Pseudoduganella, Mokoshia gen. nov. and Zemynaea gen. nov. using orthogonal and non-orthogonal genome-based approaches.</title>
        <authorList>
            <person name="Bowman J.P."/>
        </authorList>
    </citation>
    <scope>NUCLEOTIDE SEQUENCE [LARGE SCALE GENOMIC DNA]</scope>
    <source>
        <strain evidence="2 3">JCM 31607</strain>
    </source>
</reference>
<dbReference type="Gene3D" id="2.40.160.20">
    <property type="match status" value="1"/>
</dbReference>
<feature type="signal peptide" evidence="1">
    <location>
        <begin position="1"/>
        <end position="22"/>
    </location>
</feature>
<dbReference type="Proteomes" id="UP001205861">
    <property type="component" value="Unassembled WGS sequence"/>
</dbReference>